<keyword evidence="3" id="KW-1185">Reference proteome</keyword>
<dbReference type="PANTHER" id="PTHR13343">
    <property type="entry name" value="CREG1 PROTEIN"/>
    <property type="match status" value="1"/>
</dbReference>
<sequence length="231" mass="26071">MNNAQEARRILRAHRYGALSTLSKKFDGYPFGSITPYLTDHDGSLLILISTLAEHTKNIQNDPRVSLITHDQRDPHIQTQGRVTVVGDAQPEPEREKAGQRYLRYFPEAQTYFAMHDFSFYRIRPVAIRYIGGFGRIHWVNMNNYAVADAEAFVQQEDALLAEVNARSSNALCRLLQQRHGISAMEAHAVGIDCDGLDVYHAEQTWRLDFPETAGIESITESLAQLLTATP</sequence>
<dbReference type="PANTHER" id="PTHR13343:SF17">
    <property type="entry name" value="CELLULAR REPRESSOR OF E1A-STIMULATED GENES, ISOFORM A"/>
    <property type="match status" value="1"/>
</dbReference>
<dbReference type="Gene3D" id="3.20.180.10">
    <property type="entry name" value="PNP-oxidase-like"/>
    <property type="match status" value="1"/>
</dbReference>
<dbReference type="KEGG" id="fku:FGKAn22_16960"/>
<feature type="domain" description="CREG-like beta-barrel" evidence="1">
    <location>
        <begin position="2"/>
        <end position="145"/>
    </location>
</feature>
<evidence type="ECO:0000313" key="3">
    <source>
        <dbReference type="Proteomes" id="UP001319121"/>
    </source>
</evidence>
<dbReference type="InterPro" id="IPR055343">
    <property type="entry name" value="CREG_beta-barrel"/>
</dbReference>
<dbReference type="Proteomes" id="UP001319121">
    <property type="component" value="Chromosome"/>
</dbReference>
<dbReference type="Gene3D" id="2.30.110.10">
    <property type="entry name" value="Electron Transport, Fmn-binding Protein, Chain A"/>
    <property type="match status" value="1"/>
</dbReference>
<dbReference type="InterPro" id="IPR037119">
    <property type="entry name" value="Haem_oxidase_HugZ-like_sf"/>
</dbReference>
<evidence type="ECO:0000313" key="2">
    <source>
        <dbReference type="EMBL" id="BBJ00004.1"/>
    </source>
</evidence>
<proteinExistence type="predicted"/>
<organism evidence="2 3">
    <name type="scientific">Ferrigenium kumadai</name>
    <dbReference type="NCBI Taxonomy" id="1682490"/>
    <lineage>
        <taxon>Bacteria</taxon>
        <taxon>Pseudomonadati</taxon>
        <taxon>Pseudomonadota</taxon>
        <taxon>Betaproteobacteria</taxon>
        <taxon>Nitrosomonadales</taxon>
        <taxon>Gallionellaceae</taxon>
        <taxon>Ferrigenium</taxon>
    </lineage>
</organism>
<gene>
    <name evidence="2" type="ORF">FGKAn22_16960</name>
</gene>
<evidence type="ECO:0000259" key="1">
    <source>
        <dbReference type="Pfam" id="PF13883"/>
    </source>
</evidence>
<dbReference type="RefSeq" id="WP_212785263.1">
    <property type="nucleotide sequence ID" value="NZ_AP019536.1"/>
</dbReference>
<dbReference type="InterPro" id="IPR012349">
    <property type="entry name" value="Split_barrel_FMN-bd"/>
</dbReference>
<dbReference type="AlphaFoldDB" id="A0AAN1SZK9"/>
<accession>A0AAN1SZK9</accession>
<protein>
    <recommendedName>
        <fullName evidence="1">CREG-like beta-barrel domain-containing protein</fullName>
    </recommendedName>
</protein>
<name>A0AAN1SZK9_9PROT</name>
<reference evidence="2 3" key="1">
    <citation type="submission" date="2019-03" db="EMBL/GenBank/DDBJ databases">
        <title>Complete genome sequence of Ferrigenium kumadai strain An22, a microaerophilic iron-oxidizing bacterium isolated from a paddy field soil.</title>
        <authorList>
            <person name="Watanabe T."/>
            <person name="Asakawa S."/>
        </authorList>
    </citation>
    <scope>NUCLEOTIDE SEQUENCE [LARGE SCALE GENOMIC DNA]</scope>
    <source>
        <strain evidence="2 3">An22</strain>
    </source>
</reference>
<dbReference type="GO" id="GO:0005737">
    <property type="term" value="C:cytoplasm"/>
    <property type="evidence" value="ECO:0007669"/>
    <property type="project" value="UniProtKB-ARBA"/>
</dbReference>
<dbReference type="EMBL" id="AP019536">
    <property type="protein sequence ID" value="BBJ00004.1"/>
    <property type="molecule type" value="Genomic_DNA"/>
</dbReference>
<dbReference type="SUPFAM" id="SSF50475">
    <property type="entry name" value="FMN-binding split barrel"/>
    <property type="match status" value="1"/>
</dbReference>
<dbReference type="Pfam" id="PF13883">
    <property type="entry name" value="CREG_beta-barrel"/>
    <property type="match status" value="1"/>
</dbReference>